<reference evidence="2 3" key="1">
    <citation type="journal article" date="2021" name="Commun. Biol.">
        <title>The genome of Shorea leprosula (Dipterocarpaceae) highlights the ecological relevance of drought in aseasonal tropical rainforests.</title>
        <authorList>
            <person name="Ng K.K.S."/>
            <person name="Kobayashi M.J."/>
            <person name="Fawcett J.A."/>
            <person name="Hatakeyama M."/>
            <person name="Paape T."/>
            <person name="Ng C.H."/>
            <person name="Ang C.C."/>
            <person name="Tnah L.H."/>
            <person name="Lee C.T."/>
            <person name="Nishiyama T."/>
            <person name="Sese J."/>
            <person name="O'Brien M.J."/>
            <person name="Copetti D."/>
            <person name="Mohd Noor M.I."/>
            <person name="Ong R.C."/>
            <person name="Putra M."/>
            <person name="Sireger I.Z."/>
            <person name="Indrioko S."/>
            <person name="Kosugi Y."/>
            <person name="Izuno A."/>
            <person name="Isagi Y."/>
            <person name="Lee S.L."/>
            <person name="Shimizu K.K."/>
        </authorList>
    </citation>
    <scope>NUCLEOTIDE SEQUENCE [LARGE SCALE GENOMIC DNA]</scope>
    <source>
        <strain evidence="2">214</strain>
    </source>
</reference>
<organism evidence="2 3">
    <name type="scientific">Rubroshorea leprosula</name>
    <dbReference type="NCBI Taxonomy" id="152421"/>
    <lineage>
        <taxon>Eukaryota</taxon>
        <taxon>Viridiplantae</taxon>
        <taxon>Streptophyta</taxon>
        <taxon>Embryophyta</taxon>
        <taxon>Tracheophyta</taxon>
        <taxon>Spermatophyta</taxon>
        <taxon>Magnoliopsida</taxon>
        <taxon>eudicotyledons</taxon>
        <taxon>Gunneridae</taxon>
        <taxon>Pentapetalae</taxon>
        <taxon>rosids</taxon>
        <taxon>malvids</taxon>
        <taxon>Malvales</taxon>
        <taxon>Dipterocarpaceae</taxon>
        <taxon>Rubroshorea</taxon>
    </lineage>
</organism>
<sequence>MPLYDPCIEGTNVFLAFDVLIVLVMMALQDYVTCPIANEGYPSKKDRSYQ</sequence>
<evidence type="ECO:0000313" key="3">
    <source>
        <dbReference type="Proteomes" id="UP001054252"/>
    </source>
</evidence>
<dbReference type="AlphaFoldDB" id="A0AAV5J851"/>
<comment type="caution">
    <text evidence="2">The sequence shown here is derived from an EMBL/GenBank/DDBJ whole genome shotgun (WGS) entry which is preliminary data.</text>
</comment>
<name>A0AAV5J851_9ROSI</name>
<gene>
    <name evidence="2" type="ORF">SLEP1_g18953</name>
</gene>
<evidence type="ECO:0000313" key="2">
    <source>
        <dbReference type="EMBL" id="GKV07152.1"/>
    </source>
</evidence>
<keyword evidence="1" id="KW-0812">Transmembrane</keyword>
<keyword evidence="1" id="KW-1133">Transmembrane helix</keyword>
<feature type="transmembrane region" description="Helical" evidence="1">
    <location>
        <begin position="12"/>
        <end position="28"/>
    </location>
</feature>
<keyword evidence="3" id="KW-1185">Reference proteome</keyword>
<accession>A0AAV5J851</accession>
<dbReference type="EMBL" id="BPVZ01000026">
    <property type="protein sequence ID" value="GKV07152.1"/>
    <property type="molecule type" value="Genomic_DNA"/>
</dbReference>
<dbReference type="Proteomes" id="UP001054252">
    <property type="component" value="Unassembled WGS sequence"/>
</dbReference>
<keyword evidence="1" id="KW-0472">Membrane</keyword>
<evidence type="ECO:0000256" key="1">
    <source>
        <dbReference type="SAM" id="Phobius"/>
    </source>
</evidence>
<proteinExistence type="predicted"/>
<protein>
    <submittedName>
        <fullName evidence="2">Uncharacterized protein</fullName>
    </submittedName>
</protein>